<dbReference type="SUPFAM" id="SSF52540">
    <property type="entry name" value="P-loop containing nucleoside triphosphate hydrolases"/>
    <property type="match status" value="1"/>
</dbReference>
<dbReference type="EMBL" id="PYOC01000003">
    <property type="protein sequence ID" value="PSV47557.1"/>
    <property type="molecule type" value="Genomic_DNA"/>
</dbReference>
<comment type="caution">
    <text evidence="1">The sequence shown here is derived from an EMBL/GenBank/DDBJ whole genome shotgun (WGS) entry which is preliminary data.</text>
</comment>
<dbReference type="GO" id="GO:0051301">
    <property type="term" value="P:cell division"/>
    <property type="evidence" value="ECO:0007669"/>
    <property type="project" value="UniProtKB-KW"/>
</dbReference>
<keyword evidence="2" id="KW-1185">Reference proteome</keyword>
<protein>
    <submittedName>
        <fullName evidence="1">Cell division protein FtsZ</fullName>
    </submittedName>
</protein>
<accession>A0A2T3L977</accession>
<dbReference type="InterPro" id="IPR027417">
    <property type="entry name" value="P-loop_NTPase"/>
</dbReference>
<reference evidence="1 2" key="1">
    <citation type="submission" date="2018-03" db="EMBL/GenBank/DDBJ databases">
        <title>Whole genome sequencing of Histamine producing bacteria.</title>
        <authorList>
            <person name="Butler K."/>
        </authorList>
    </citation>
    <scope>NUCLEOTIDE SEQUENCE [LARGE SCALE GENOMIC DNA]</scope>
    <source>
        <strain evidence="1 2">ATCC 19614</strain>
    </source>
</reference>
<name>A0A2T3L977_9GAMM</name>
<evidence type="ECO:0000313" key="1">
    <source>
        <dbReference type="EMBL" id="PSV47557.1"/>
    </source>
</evidence>
<proteinExistence type="predicted"/>
<keyword evidence="1" id="KW-0131">Cell cycle</keyword>
<dbReference type="Gene3D" id="3.40.50.300">
    <property type="entry name" value="P-loop containing nucleotide triphosphate hydrolases"/>
    <property type="match status" value="1"/>
</dbReference>
<keyword evidence="1" id="KW-0132">Cell division</keyword>
<dbReference type="GO" id="GO:0051782">
    <property type="term" value="P:negative regulation of cell division"/>
    <property type="evidence" value="ECO:0007669"/>
    <property type="project" value="InterPro"/>
</dbReference>
<dbReference type="InterPro" id="IPR004596">
    <property type="entry name" value="Cell_div_suppressor_SulA"/>
</dbReference>
<dbReference type="RefSeq" id="WP_107253721.1">
    <property type="nucleotide sequence ID" value="NZ_PYOC01000003.1"/>
</dbReference>
<dbReference type="Proteomes" id="UP000241803">
    <property type="component" value="Unassembled WGS sequence"/>
</dbReference>
<dbReference type="GO" id="GO:0009432">
    <property type="term" value="P:SOS response"/>
    <property type="evidence" value="ECO:0007669"/>
    <property type="project" value="InterPro"/>
</dbReference>
<gene>
    <name evidence="1" type="ORF">C9J47_11860</name>
</gene>
<organism evidence="1 2">
    <name type="scientific">Photobacterium indicum</name>
    <dbReference type="NCBI Taxonomy" id="81447"/>
    <lineage>
        <taxon>Bacteria</taxon>
        <taxon>Pseudomonadati</taxon>
        <taxon>Pseudomonadota</taxon>
        <taxon>Gammaproteobacteria</taxon>
        <taxon>Vibrionales</taxon>
        <taxon>Vibrionaceae</taxon>
        <taxon>Photobacterium</taxon>
    </lineage>
</organism>
<dbReference type="AlphaFoldDB" id="A0A2T3L977"/>
<sequence length="156" mass="17054">MTALLNNLQSVTASQAYKSTFTANSTLSQYQSVKCPIDVSFTDESQTQLAYFLRLLKQASLQSRWIMFIGDEAMVDKKLLISAGVDINRVLVLKSKKLLDDQALMTKALIGGNCSAVIAAGNISSFQTDAIRQASEQGQTLAFVINHATKHKVTLH</sequence>
<evidence type="ECO:0000313" key="2">
    <source>
        <dbReference type="Proteomes" id="UP000241803"/>
    </source>
</evidence>
<dbReference type="Pfam" id="PF03846">
    <property type="entry name" value="SulA"/>
    <property type="match status" value="1"/>
</dbReference>